<gene>
    <name evidence="1" type="ORF">B7O98_07255</name>
</gene>
<evidence type="ECO:0000313" key="2">
    <source>
        <dbReference type="Proteomes" id="UP000244093"/>
    </source>
</evidence>
<organism evidence="1 2">
    <name type="scientific">Zestosphaera tikiterensis</name>
    <dbReference type="NCBI Taxonomy" id="1973259"/>
    <lineage>
        <taxon>Archaea</taxon>
        <taxon>Thermoproteota</taxon>
        <taxon>Thermoprotei</taxon>
        <taxon>Desulfurococcales</taxon>
        <taxon>Desulfurococcaceae</taxon>
        <taxon>Zestosphaera</taxon>
    </lineage>
</organism>
<dbReference type="Proteomes" id="UP000244093">
    <property type="component" value="Unassembled WGS sequence"/>
</dbReference>
<sequence>MKHLTIVAAIPPTSNHEYLRKIWRLKNYLMEEVGIEISVIVISDNGEPRLIALDEIIDLRDSIQNIVRKIASVLVDEVSDPDFIEKVVGGIEEV</sequence>
<dbReference type="EMBL" id="NBVN01000004">
    <property type="protein sequence ID" value="PUA32443.1"/>
    <property type="molecule type" value="Genomic_DNA"/>
</dbReference>
<protein>
    <submittedName>
        <fullName evidence="1">Uncharacterized protein</fullName>
    </submittedName>
</protein>
<dbReference type="AlphaFoldDB" id="A0A2R7Y4N4"/>
<evidence type="ECO:0000313" key="1">
    <source>
        <dbReference type="EMBL" id="PUA32443.1"/>
    </source>
</evidence>
<reference evidence="1 2" key="1">
    <citation type="journal article" date="2018" name="Syst. Appl. Microbiol.">
        <title>A new symbiotic nanoarchaeote (Candidatus Nanoclepta minutus) and its host (Zestosphaera tikiterensis gen. nov., sp. nov.) from a New Zealand hot spring.</title>
        <authorList>
            <person name="St John E."/>
            <person name="Liu Y."/>
            <person name="Podar M."/>
            <person name="Stott M.B."/>
            <person name="Meneghin J."/>
            <person name="Chen Z."/>
            <person name="Lagutin K."/>
            <person name="Mitchell K."/>
            <person name="Reysenbach A.L."/>
        </authorList>
    </citation>
    <scope>NUCLEOTIDE SEQUENCE [LARGE SCALE GENOMIC DNA]</scope>
    <source>
        <strain evidence="1">NZ3</strain>
    </source>
</reference>
<comment type="caution">
    <text evidence="1">The sequence shown here is derived from an EMBL/GenBank/DDBJ whole genome shotgun (WGS) entry which is preliminary data.</text>
</comment>
<proteinExistence type="predicted"/>
<name>A0A2R7Y4N4_9CREN</name>
<accession>A0A2R7Y4N4</accession>